<evidence type="ECO:0000313" key="5">
    <source>
        <dbReference type="Proteomes" id="UP001140206"/>
    </source>
</evidence>
<sequence>MDWLLSALWSSGQRYLAVVNNGRSVLFVLSSTRISYLLRVVVLSLFVETSLPFQLAQKSYRISLRLLFLCLYRLPGIVSGLTMRQSPVHDACTAGTSSSSASPAFDQPAHAGTVRRSRVIAMQSDSSSGLSGSLKRLRRMIVADDGASPSSPPSVSCSPVDTSLQAFDGLALSFLCVDHASQPLSTHASARSSNSDQTPVELFSSSVTSTLETPPAIPVYSADDRPSYLDFGDPDEICSHCYARFWLEERCRATSRVGHPKYSLCCRNGRVDLGYLDPIPQTLSDLLDPNNGADSRHFIDNIRMYNSMFAFTSMGVQLDESVNHGRGPYVFRVSGQLCHLLGSLLPDDDSPPRFAQLYMYDTENEISNRIAPFPSTDESSAPLRDRVLDDTADTLRLRIRADRSRTDSRYSAPTASEVAGLVVGDLDNQHFVRDIIVHRRSGSLQRVSSIHPSYMPFQYPLIFTRGEDGFSPGIDYNQETESARRIHREHVTMAEFYCYRLHIRTQGSPVISKSGRLLQQLSIDMFACVDQARLWYIHENQATLRSDTYANLRDAVGNNDMFGRTVGKRIILPASHVGSPRYMYQNYQDAIAVCRHLGSPHLFITFTCNPAWPEITRNLLPGQRANDRPDLVCRVFKMKLAHMIREFRDGEFFGPVSGLIYSVEFQKRGLPHVHIILWLRDRASLSNPATVDHFISAELPNPVFDPQGYYVVCQFMVHGPCGMARPNSPCMQDGKCTKRFPKPYRESTLLSDDGFILYKRRNTHITVTKNGVCMDNRYVVPYNLNLLLKYNAHINVERCHRTDIIKYLFKYICKGRDRAMVSVFRTDSRSLTGSDPNSEESVIDEVLDYLDCRYLTAPEALWRLFQYDIHYSFPIVERLPIHLPFENNILFRDSQPLATVVNNSAARKTKLTAWFDLNRRDPVARQLTYPEVTRLYTWHENEKIWKLREQGYRLARIQFIQPTAGDIYYERMLLNSVRGARSFENLRTVNGVLHDTYKEACNALGLLDDNSEWLHTMQEAAASASCDQLRAMFIDILLYSDVADTKELWDSCWSYMGDDIIQQMRSIHSNAELTVDPSMLKDYILHKLSDLLFVRGYTLRYVSLPDPVHSQPTGAVNRLLAEQYSYNTVDLRMEVPHLLSGLNAEQKNVFDAVTQSVYSKRGELIFVYGHGGTGKTFLWRAITASLRSQGRIVLTVASSGLSSLLLDGGVTAYSRFKIPLKLKEGSTCEIKKNTNLAQLLKETSLIIWDEAPMSNRICFEALDRSMKDILGDVNPSNHNKTFGGVTVVLGGDFRQTLPVVTHGTRYETLAASITKSYLWSACRLLRLTINMRLLTYNGQLSDRQAIAEFASWLLSVGNGTAPGKSLYNSSEADWIQIRDNFLVQHDGDKQSAIIRAVYGDLESNYQNDAYLRVRAIITPKNNAANTLNETILGHIPGEQSDYFSHDSIQGSEKISQDI</sequence>
<keyword evidence="1" id="KW-0234">DNA repair</keyword>
<dbReference type="InterPro" id="IPR010285">
    <property type="entry name" value="DNA_helicase_pif1-like_DEAD"/>
</dbReference>
<dbReference type="GO" id="GO:0000723">
    <property type="term" value="P:telomere maintenance"/>
    <property type="evidence" value="ECO:0007669"/>
    <property type="project" value="InterPro"/>
</dbReference>
<dbReference type="InterPro" id="IPR025476">
    <property type="entry name" value="Helitron_helicase-like"/>
</dbReference>
<evidence type="ECO:0000256" key="1">
    <source>
        <dbReference type="RuleBase" id="RU363044"/>
    </source>
</evidence>
<name>A0AAV8DNU5_9POAL</name>
<dbReference type="GO" id="GO:0006281">
    <property type="term" value="P:DNA repair"/>
    <property type="evidence" value="ECO:0007669"/>
    <property type="project" value="UniProtKB-KW"/>
</dbReference>
<comment type="cofactor">
    <cofactor evidence="1">
        <name>Mg(2+)</name>
        <dbReference type="ChEBI" id="CHEBI:18420"/>
    </cofactor>
</comment>
<evidence type="ECO:0000313" key="4">
    <source>
        <dbReference type="EMBL" id="KAJ4770930.1"/>
    </source>
</evidence>
<keyword evidence="1" id="KW-0227">DNA damage</keyword>
<dbReference type="PANTHER" id="PTHR10492">
    <property type="match status" value="1"/>
</dbReference>
<dbReference type="Pfam" id="PF14214">
    <property type="entry name" value="Helitron_like_N"/>
    <property type="match status" value="1"/>
</dbReference>
<keyword evidence="1" id="KW-0067">ATP-binding</keyword>
<dbReference type="EMBL" id="JAMFTS010000003">
    <property type="protein sequence ID" value="KAJ4770930.1"/>
    <property type="molecule type" value="Genomic_DNA"/>
</dbReference>
<dbReference type="Proteomes" id="UP001140206">
    <property type="component" value="Chromosome 3"/>
</dbReference>
<keyword evidence="1" id="KW-0547">Nucleotide-binding</keyword>
<keyword evidence="1" id="KW-0347">Helicase</keyword>
<comment type="caution">
    <text evidence="4">The sequence shown here is derived from an EMBL/GenBank/DDBJ whole genome shotgun (WGS) entry which is preliminary data.</text>
</comment>
<keyword evidence="1" id="KW-0378">Hydrolase</keyword>
<proteinExistence type="inferred from homology"/>
<gene>
    <name evidence="4" type="ORF">LUZ62_055187</name>
</gene>
<protein>
    <recommendedName>
        <fullName evidence="1">ATP-dependent DNA helicase</fullName>
        <ecNumber evidence="1">5.6.2.3</ecNumber>
    </recommendedName>
</protein>
<dbReference type="GO" id="GO:0006310">
    <property type="term" value="P:DNA recombination"/>
    <property type="evidence" value="ECO:0007669"/>
    <property type="project" value="UniProtKB-KW"/>
</dbReference>
<dbReference type="PANTHER" id="PTHR10492:SF57">
    <property type="entry name" value="ATP-DEPENDENT DNA HELICASE"/>
    <property type="match status" value="1"/>
</dbReference>
<evidence type="ECO:0000259" key="2">
    <source>
        <dbReference type="Pfam" id="PF05970"/>
    </source>
</evidence>
<comment type="catalytic activity">
    <reaction evidence="1">
        <text>ATP + H2O = ADP + phosphate + H(+)</text>
        <dbReference type="Rhea" id="RHEA:13065"/>
        <dbReference type="ChEBI" id="CHEBI:15377"/>
        <dbReference type="ChEBI" id="CHEBI:15378"/>
        <dbReference type="ChEBI" id="CHEBI:30616"/>
        <dbReference type="ChEBI" id="CHEBI:43474"/>
        <dbReference type="ChEBI" id="CHEBI:456216"/>
        <dbReference type="EC" id="5.6.2.3"/>
    </reaction>
</comment>
<dbReference type="GO" id="GO:0005524">
    <property type="term" value="F:ATP binding"/>
    <property type="evidence" value="ECO:0007669"/>
    <property type="project" value="UniProtKB-KW"/>
</dbReference>
<accession>A0AAV8DNU5</accession>
<dbReference type="Pfam" id="PF05970">
    <property type="entry name" value="PIF1"/>
    <property type="match status" value="1"/>
</dbReference>
<organism evidence="4 5">
    <name type="scientific">Rhynchospora pubera</name>
    <dbReference type="NCBI Taxonomy" id="906938"/>
    <lineage>
        <taxon>Eukaryota</taxon>
        <taxon>Viridiplantae</taxon>
        <taxon>Streptophyta</taxon>
        <taxon>Embryophyta</taxon>
        <taxon>Tracheophyta</taxon>
        <taxon>Spermatophyta</taxon>
        <taxon>Magnoliopsida</taxon>
        <taxon>Liliopsida</taxon>
        <taxon>Poales</taxon>
        <taxon>Cyperaceae</taxon>
        <taxon>Cyperoideae</taxon>
        <taxon>Rhynchosporeae</taxon>
        <taxon>Rhynchospora</taxon>
    </lineage>
</organism>
<dbReference type="GO" id="GO:0016787">
    <property type="term" value="F:hydrolase activity"/>
    <property type="evidence" value="ECO:0007669"/>
    <property type="project" value="UniProtKB-KW"/>
</dbReference>
<keyword evidence="5" id="KW-1185">Reference proteome</keyword>
<reference evidence="4" key="1">
    <citation type="submission" date="2022-08" db="EMBL/GenBank/DDBJ databases">
        <authorList>
            <person name="Marques A."/>
        </authorList>
    </citation>
    <scope>NUCLEOTIDE SEQUENCE</scope>
    <source>
        <strain evidence="4">RhyPub2mFocal</strain>
        <tissue evidence="4">Leaves</tissue>
    </source>
</reference>
<dbReference type="Gene3D" id="3.40.50.300">
    <property type="entry name" value="P-loop containing nucleotide triphosphate hydrolases"/>
    <property type="match status" value="1"/>
</dbReference>
<dbReference type="InterPro" id="IPR027417">
    <property type="entry name" value="P-loop_NTPase"/>
</dbReference>
<dbReference type="GO" id="GO:0043139">
    <property type="term" value="F:5'-3' DNA helicase activity"/>
    <property type="evidence" value="ECO:0007669"/>
    <property type="project" value="UniProtKB-EC"/>
</dbReference>
<dbReference type="SUPFAM" id="SSF52540">
    <property type="entry name" value="P-loop containing nucleoside triphosphate hydrolases"/>
    <property type="match status" value="2"/>
</dbReference>
<comment type="similarity">
    <text evidence="1">Belongs to the helicase family.</text>
</comment>
<dbReference type="EC" id="5.6.2.3" evidence="1"/>
<evidence type="ECO:0000259" key="3">
    <source>
        <dbReference type="Pfam" id="PF14214"/>
    </source>
</evidence>
<keyword evidence="1" id="KW-0233">DNA recombination</keyword>
<feature type="domain" description="Helitron helicase-like" evidence="3">
    <location>
        <begin position="496"/>
        <end position="677"/>
    </location>
</feature>
<feature type="domain" description="DNA helicase Pif1-like DEAD-box helicase" evidence="2">
    <location>
        <begin position="1142"/>
        <end position="1362"/>
    </location>
</feature>